<feature type="domain" description="MYND-type" evidence="5">
    <location>
        <begin position="18"/>
        <end position="57"/>
    </location>
</feature>
<dbReference type="SUPFAM" id="SSF144232">
    <property type="entry name" value="HIT/MYND zinc finger-like"/>
    <property type="match status" value="2"/>
</dbReference>
<reference evidence="6 7" key="1">
    <citation type="submission" date="2024-05" db="EMBL/GenBank/DDBJ databases">
        <authorList>
            <person name="Wallberg A."/>
        </authorList>
    </citation>
    <scope>NUCLEOTIDE SEQUENCE [LARGE SCALE GENOMIC DNA]</scope>
</reference>
<keyword evidence="2 4" id="KW-0863">Zinc-finger</keyword>
<dbReference type="PANTHER" id="PTHR28069">
    <property type="entry name" value="GH20023P"/>
    <property type="match status" value="1"/>
</dbReference>
<dbReference type="GO" id="GO:0008270">
    <property type="term" value="F:zinc ion binding"/>
    <property type="evidence" value="ECO:0007669"/>
    <property type="project" value="UniProtKB-KW"/>
</dbReference>
<dbReference type="EMBL" id="CAXKWB010006232">
    <property type="protein sequence ID" value="CAL4082208.1"/>
    <property type="molecule type" value="Genomic_DNA"/>
</dbReference>
<evidence type="ECO:0000259" key="5">
    <source>
        <dbReference type="PROSITE" id="PS50865"/>
    </source>
</evidence>
<feature type="non-terminal residue" evidence="6">
    <location>
        <position position="243"/>
    </location>
</feature>
<evidence type="ECO:0000256" key="2">
    <source>
        <dbReference type="ARBA" id="ARBA00022771"/>
    </source>
</evidence>
<dbReference type="Proteomes" id="UP001497623">
    <property type="component" value="Unassembled WGS sequence"/>
</dbReference>
<evidence type="ECO:0000313" key="6">
    <source>
        <dbReference type="EMBL" id="CAL4082208.1"/>
    </source>
</evidence>
<evidence type="ECO:0000313" key="7">
    <source>
        <dbReference type="Proteomes" id="UP001497623"/>
    </source>
</evidence>
<keyword evidence="1" id="KW-0479">Metal-binding</keyword>
<keyword evidence="7" id="KW-1185">Reference proteome</keyword>
<dbReference type="InterPro" id="IPR002893">
    <property type="entry name" value="Znf_MYND"/>
</dbReference>
<evidence type="ECO:0000256" key="1">
    <source>
        <dbReference type="ARBA" id="ARBA00022723"/>
    </source>
</evidence>
<evidence type="ECO:0000256" key="3">
    <source>
        <dbReference type="ARBA" id="ARBA00022833"/>
    </source>
</evidence>
<dbReference type="Pfam" id="PF01753">
    <property type="entry name" value="zf-MYND"/>
    <property type="match status" value="2"/>
</dbReference>
<name>A0AAV2QH10_MEGNR</name>
<proteinExistence type="predicted"/>
<feature type="domain" description="MYND-type" evidence="5">
    <location>
        <begin position="116"/>
        <end position="155"/>
    </location>
</feature>
<protein>
    <recommendedName>
        <fullName evidence="5">MYND-type domain-containing protein</fullName>
    </recommendedName>
</protein>
<organism evidence="6 7">
    <name type="scientific">Meganyctiphanes norvegica</name>
    <name type="common">Northern krill</name>
    <name type="synonym">Thysanopoda norvegica</name>
    <dbReference type="NCBI Taxonomy" id="48144"/>
    <lineage>
        <taxon>Eukaryota</taxon>
        <taxon>Metazoa</taxon>
        <taxon>Ecdysozoa</taxon>
        <taxon>Arthropoda</taxon>
        <taxon>Crustacea</taxon>
        <taxon>Multicrustacea</taxon>
        <taxon>Malacostraca</taxon>
        <taxon>Eumalacostraca</taxon>
        <taxon>Eucarida</taxon>
        <taxon>Euphausiacea</taxon>
        <taxon>Euphausiidae</taxon>
        <taxon>Meganyctiphanes</taxon>
    </lineage>
</organism>
<accession>A0AAV2QH10</accession>
<sequence length="243" mass="27462">MENGQKIDAVKHSFPCVCQGCSSNISENLKRCAACQLVAYCSKACQKKNWSKHKPLCKINSFQPGGKNSFGEAKEKANDRKEWLKYRMDLITATSFALNRKLETYEQELFLYPRVCQVCRESDPAVLKDCSMCRSVAYCGMQHQQEDAPHHAALCKAYLLDVKCHIFQALNGVPDLPFPTDVDTTYHRLPDKLMSLLNSQLLDDDTEAAQLDPVRVVILTERLSYPLSLLHSLEKIGVGMDKK</sequence>
<dbReference type="PROSITE" id="PS01360">
    <property type="entry name" value="ZF_MYND_1"/>
    <property type="match status" value="1"/>
</dbReference>
<dbReference type="Gene3D" id="6.10.140.2220">
    <property type="match status" value="2"/>
</dbReference>
<comment type="caution">
    <text evidence="6">The sequence shown here is derived from an EMBL/GenBank/DDBJ whole genome shotgun (WGS) entry which is preliminary data.</text>
</comment>
<dbReference type="PROSITE" id="PS50865">
    <property type="entry name" value="ZF_MYND_2"/>
    <property type="match status" value="2"/>
</dbReference>
<dbReference type="AlphaFoldDB" id="A0AAV2QH10"/>
<keyword evidence="3" id="KW-0862">Zinc</keyword>
<gene>
    <name evidence="6" type="ORF">MNOR_LOCUS11733</name>
</gene>
<dbReference type="PANTHER" id="PTHR28069:SF2">
    <property type="entry name" value="GH20023P"/>
    <property type="match status" value="1"/>
</dbReference>
<evidence type="ECO:0000256" key="4">
    <source>
        <dbReference type="PROSITE-ProRule" id="PRU00134"/>
    </source>
</evidence>